<keyword evidence="3" id="KW-1185">Reference proteome</keyword>
<dbReference type="Gene3D" id="1.10.150.320">
    <property type="entry name" value="Photosystem II 12 kDa extrinsic protein"/>
    <property type="match status" value="1"/>
</dbReference>
<gene>
    <name evidence="2" type="ORF">COMA1_30292</name>
</gene>
<dbReference type="NCBIfam" id="TIGR00426">
    <property type="entry name" value="competence protein ComEA helix-hairpin-helix repeat region"/>
    <property type="match status" value="1"/>
</dbReference>
<reference evidence="2 3" key="1">
    <citation type="submission" date="2015-10" db="EMBL/GenBank/DDBJ databases">
        <authorList>
            <person name="Gilbert D.G."/>
        </authorList>
    </citation>
    <scope>NUCLEOTIDE SEQUENCE [LARGE SCALE GENOMIC DNA]</scope>
    <source>
        <strain evidence="2">COMA1</strain>
    </source>
</reference>
<dbReference type="Proteomes" id="UP000199032">
    <property type="component" value="Unassembled WGS sequence"/>
</dbReference>
<organism evidence="2 3">
    <name type="scientific">Candidatus Nitrospira nitrosa</name>
    <dbReference type="NCBI Taxonomy" id="1742972"/>
    <lineage>
        <taxon>Bacteria</taxon>
        <taxon>Pseudomonadati</taxon>
        <taxon>Nitrospirota</taxon>
        <taxon>Nitrospiria</taxon>
        <taxon>Nitrospirales</taxon>
        <taxon>Nitrospiraceae</taxon>
        <taxon>Nitrospira</taxon>
    </lineage>
</organism>
<evidence type="ECO:0000313" key="2">
    <source>
        <dbReference type="EMBL" id="CUS36880.1"/>
    </source>
</evidence>
<sequence length="146" mass="16048">MIKSLLLKLGMLAVTIGVVLWLGWVRHVPIQSLAASTQERTTELVNSSSHHAGGEKRVAAVKVVSQHDRMVVDLNQATADELEALPGIGAVLAQRVIAYRESAGRFRTVEDLRSVKGIGAKKFDRLKSLVTVSTRETQRETERFTS</sequence>
<dbReference type="GO" id="GO:0015628">
    <property type="term" value="P:protein secretion by the type II secretion system"/>
    <property type="evidence" value="ECO:0007669"/>
    <property type="project" value="TreeGrafter"/>
</dbReference>
<dbReference type="GO" id="GO:0006281">
    <property type="term" value="P:DNA repair"/>
    <property type="evidence" value="ECO:0007669"/>
    <property type="project" value="InterPro"/>
</dbReference>
<accession>A0A0S4LJU0</accession>
<dbReference type="InterPro" id="IPR010994">
    <property type="entry name" value="RuvA_2-like"/>
</dbReference>
<dbReference type="InterPro" id="IPR003583">
    <property type="entry name" value="Hlx-hairpin-Hlx_DNA-bd_motif"/>
</dbReference>
<dbReference type="PANTHER" id="PTHR21180:SF32">
    <property type="entry name" value="ENDONUCLEASE_EXONUCLEASE_PHOSPHATASE FAMILY DOMAIN-CONTAINING PROTEIN 1"/>
    <property type="match status" value="1"/>
</dbReference>
<feature type="domain" description="Helix-hairpin-helix DNA-binding motif class 1" evidence="1">
    <location>
        <begin position="80"/>
        <end position="99"/>
    </location>
</feature>
<dbReference type="PANTHER" id="PTHR21180">
    <property type="entry name" value="ENDONUCLEASE/EXONUCLEASE/PHOSPHATASE FAMILY DOMAIN-CONTAINING PROTEIN 1"/>
    <property type="match status" value="1"/>
</dbReference>
<name>A0A0S4LJU0_9BACT</name>
<dbReference type="STRING" id="1742972.COMA1_30292"/>
<protein>
    <recommendedName>
        <fullName evidence="1">Helix-hairpin-helix DNA-binding motif class 1 domain-containing protein</fullName>
    </recommendedName>
</protein>
<feature type="domain" description="Helix-hairpin-helix DNA-binding motif class 1" evidence="1">
    <location>
        <begin position="110"/>
        <end position="129"/>
    </location>
</feature>
<dbReference type="Pfam" id="PF12836">
    <property type="entry name" value="HHH_3"/>
    <property type="match status" value="1"/>
</dbReference>
<evidence type="ECO:0000313" key="3">
    <source>
        <dbReference type="Proteomes" id="UP000199032"/>
    </source>
</evidence>
<dbReference type="SUPFAM" id="SSF47781">
    <property type="entry name" value="RuvA domain 2-like"/>
    <property type="match status" value="1"/>
</dbReference>
<dbReference type="AlphaFoldDB" id="A0A0S4LJU0"/>
<dbReference type="InterPro" id="IPR051675">
    <property type="entry name" value="Endo/Exo/Phosphatase_dom_1"/>
</dbReference>
<dbReference type="SMART" id="SM00278">
    <property type="entry name" value="HhH1"/>
    <property type="match status" value="2"/>
</dbReference>
<dbReference type="OrthoDB" id="9790239at2"/>
<evidence type="ECO:0000259" key="1">
    <source>
        <dbReference type="SMART" id="SM00278"/>
    </source>
</evidence>
<dbReference type="RefSeq" id="WP_090749406.1">
    <property type="nucleotide sequence ID" value="NZ_CZQA01000009.1"/>
</dbReference>
<dbReference type="InterPro" id="IPR004509">
    <property type="entry name" value="Competence_ComEA_HhH"/>
</dbReference>
<dbReference type="EMBL" id="CZQA01000009">
    <property type="protein sequence ID" value="CUS36880.1"/>
    <property type="molecule type" value="Genomic_DNA"/>
</dbReference>
<proteinExistence type="predicted"/>
<dbReference type="GO" id="GO:0003677">
    <property type="term" value="F:DNA binding"/>
    <property type="evidence" value="ECO:0007669"/>
    <property type="project" value="InterPro"/>
</dbReference>
<dbReference type="GO" id="GO:0015627">
    <property type="term" value="C:type II protein secretion system complex"/>
    <property type="evidence" value="ECO:0007669"/>
    <property type="project" value="TreeGrafter"/>
</dbReference>